<accession>A0A5B7JZM5</accession>
<comment type="caution">
    <text evidence="1">The sequence shown here is derived from an EMBL/GenBank/DDBJ whole genome shotgun (WGS) entry which is preliminary data.</text>
</comment>
<dbReference type="AlphaFoldDB" id="A0A5B7JZM5"/>
<sequence length="67" mass="7251">MPGRNLKQQPCNFTDSEITASAWSAGIWSLFLISVLIRLSLENILSASVLLVGNANTCNAKVAKFLN</sequence>
<dbReference type="EMBL" id="VSRR010127800">
    <property type="protein sequence ID" value="MPD01593.1"/>
    <property type="molecule type" value="Genomic_DNA"/>
</dbReference>
<reference evidence="1 2" key="1">
    <citation type="submission" date="2019-05" db="EMBL/GenBank/DDBJ databases">
        <title>Another draft genome of Portunus trituberculatus and its Hox gene families provides insights of decapod evolution.</title>
        <authorList>
            <person name="Jeong J.-H."/>
            <person name="Song I."/>
            <person name="Kim S."/>
            <person name="Choi T."/>
            <person name="Kim D."/>
            <person name="Ryu S."/>
            <person name="Kim W."/>
        </authorList>
    </citation>
    <scope>NUCLEOTIDE SEQUENCE [LARGE SCALE GENOMIC DNA]</scope>
    <source>
        <tissue evidence="1">Muscle</tissue>
    </source>
</reference>
<organism evidence="1 2">
    <name type="scientific">Portunus trituberculatus</name>
    <name type="common">Swimming crab</name>
    <name type="synonym">Neptunus trituberculatus</name>
    <dbReference type="NCBI Taxonomy" id="210409"/>
    <lineage>
        <taxon>Eukaryota</taxon>
        <taxon>Metazoa</taxon>
        <taxon>Ecdysozoa</taxon>
        <taxon>Arthropoda</taxon>
        <taxon>Crustacea</taxon>
        <taxon>Multicrustacea</taxon>
        <taxon>Malacostraca</taxon>
        <taxon>Eumalacostraca</taxon>
        <taxon>Eucarida</taxon>
        <taxon>Decapoda</taxon>
        <taxon>Pleocyemata</taxon>
        <taxon>Brachyura</taxon>
        <taxon>Eubrachyura</taxon>
        <taxon>Portunoidea</taxon>
        <taxon>Portunidae</taxon>
        <taxon>Portuninae</taxon>
        <taxon>Portunus</taxon>
    </lineage>
</organism>
<gene>
    <name evidence="1" type="ORF">E2C01_097127</name>
</gene>
<proteinExistence type="predicted"/>
<evidence type="ECO:0000313" key="2">
    <source>
        <dbReference type="Proteomes" id="UP000324222"/>
    </source>
</evidence>
<evidence type="ECO:0000313" key="1">
    <source>
        <dbReference type="EMBL" id="MPD01593.1"/>
    </source>
</evidence>
<keyword evidence="2" id="KW-1185">Reference proteome</keyword>
<protein>
    <submittedName>
        <fullName evidence="1">Uncharacterized protein</fullName>
    </submittedName>
</protein>
<name>A0A5B7JZM5_PORTR</name>
<dbReference type="Proteomes" id="UP000324222">
    <property type="component" value="Unassembled WGS sequence"/>
</dbReference>